<accession>A0A154PC27</accession>
<feature type="domain" description="RING-type" evidence="5">
    <location>
        <begin position="26"/>
        <end position="72"/>
    </location>
</feature>
<dbReference type="SUPFAM" id="SSF57850">
    <property type="entry name" value="RING/U-box"/>
    <property type="match status" value="1"/>
</dbReference>
<dbReference type="PROSITE" id="PS00518">
    <property type="entry name" value="ZF_RING_1"/>
    <property type="match status" value="1"/>
</dbReference>
<protein>
    <recommendedName>
        <fullName evidence="9">RING-type domain-containing protein</fullName>
    </recommendedName>
</protein>
<keyword evidence="8" id="KW-1185">Reference proteome</keyword>
<dbReference type="PANTHER" id="PTHR25462:SF306">
    <property type="entry name" value="TRIPARTITE MOTIF CONTAINING 9"/>
    <property type="match status" value="1"/>
</dbReference>
<dbReference type="GO" id="GO:0008270">
    <property type="term" value="F:zinc ion binding"/>
    <property type="evidence" value="ECO:0007669"/>
    <property type="project" value="UniProtKB-KW"/>
</dbReference>
<sequence>MFVTRNDTKQPNTYNYPPTKLRNVYCTQCKHQFFLREFVPLHGVVPLLLECGHVICNRCAKLAYNKPCPICNMIPQYEDNQKVLLPLNMYALGLMVVSHNRPVGTDDTDICFSKSTTSKLKHQCIQGLCYECGIQANVKCPQCNALYCFSCYSKIHGRALQNHSKIVLSGDNNENSFIVQNTCSERCKEPLGYYCQNCEIAGCSHCMLRLHKTHSYLPLINKNQELLPKFFKLSERVTETLQRIHQGQKVSVNLKLYLYRTREY</sequence>
<evidence type="ECO:0000313" key="7">
    <source>
        <dbReference type="EMBL" id="KZC09445.1"/>
    </source>
</evidence>
<proteinExistence type="predicted"/>
<dbReference type="PROSITE" id="PS50089">
    <property type="entry name" value="ZF_RING_2"/>
    <property type="match status" value="1"/>
</dbReference>
<dbReference type="EMBL" id="KQ434869">
    <property type="protein sequence ID" value="KZC09445.1"/>
    <property type="molecule type" value="Genomic_DNA"/>
</dbReference>
<dbReference type="AlphaFoldDB" id="A0A154PC27"/>
<evidence type="ECO:0000313" key="8">
    <source>
        <dbReference type="Proteomes" id="UP000076502"/>
    </source>
</evidence>
<evidence type="ECO:0000256" key="4">
    <source>
        <dbReference type="PROSITE-ProRule" id="PRU00024"/>
    </source>
</evidence>
<dbReference type="InterPro" id="IPR001841">
    <property type="entry name" value="Znf_RING"/>
</dbReference>
<keyword evidence="2 4" id="KW-0863">Zinc-finger</keyword>
<evidence type="ECO:0000256" key="3">
    <source>
        <dbReference type="ARBA" id="ARBA00022833"/>
    </source>
</evidence>
<dbReference type="InterPro" id="IPR000315">
    <property type="entry name" value="Znf_B-box"/>
</dbReference>
<name>A0A154PC27_DUFNO</name>
<dbReference type="PANTHER" id="PTHR25462">
    <property type="entry name" value="BONUS, ISOFORM C-RELATED"/>
    <property type="match status" value="1"/>
</dbReference>
<organism evidence="7 8">
    <name type="scientific">Dufourea novaeangliae</name>
    <name type="common">Sweat bee</name>
    <dbReference type="NCBI Taxonomy" id="178035"/>
    <lineage>
        <taxon>Eukaryota</taxon>
        <taxon>Metazoa</taxon>
        <taxon>Ecdysozoa</taxon>
        <taxon>Arthropoda</taxon>
        <taxon>Hexapoda</taxon>
        <taxon>Insecta</taxon>
        <taxon>Pterygota</taxon>
        <taxon>Neoptera</taxon>
        <taxon>Endopterygota</taxon>
        <taxon>Hymenoptera</taxon>
        <taxon>Apocrita</taxon>
        <taxon>Aculeata</taxon>
        <taxon>Apoidea</taxon>
        <taxon>Anthophila</taxon>
        <taxon>Halictidae</taxon>
        <taxon>Rophitinae</taxon>
        <taxon>Dufourea</taxon>
    </lineage>
</organism>
<dbReference type="PROSITE" id="PS50119">
    <property type="entry name" value="ZF_BBOX"/>
    <property type="match status" value="1"/>
</dbReference>
<evidence type="ECO:0008006" key="9">
    <source>
        <dbReference type="Google" id="ProtNLM"/>
    </source>
</evidence>
<evidence type="ECO:0000256" key="1">
    <source>
        <dbReference type="ARBA" id="ARBA00022723"/>
    </source>
</evidence>
<dbReference type="Pfam" id="PF00643">
    <property type="entry name" value="zf-B_box"/>
    <property type="match status" value="1"/>
</dbReference>
<dbReference type="Proteomes" id="UP000076502">
    <property type="component" value="Unassembled WGS sequence"/>
</dbReference>
<feature type="domain" description="B box-type" evidence="6">
    <location>
        <begin position="183"/>
        <end position="219"/>
    </location>
</feature>
<evidence type="ECO:0000259" key="5">
    <source>
        <dbReference type="PROSITE" id="PS50089"/>
    </source>
</evidence>
<evidence type="ECO:0000256" key="2">
    <source>
        <dbReference type="ARBA" id="ARBA00022771"/>
    </source>
</evidence>
<keyword evidence="1" id="KW-0479">Metal-binding</keyword>
<dbReference type="GO" id="GO:0061630">
    <property type="term" value="F:ubiquitin protein ligase activity"/>
    <property type="evidence" value="ECO:0007669"/>
    <property type="project" value="TreeGrafter"/>
</dbReference>
<dbReference type="SUPFAM" id="SSF57845">
    <property type="entry name" value="B-box zinc-binding domain"/>
    <property type="match status" value="1"/>
</dbReference>
<dbReference type="STRING" id="178035.A0A154PC27"/>
<evidence type="ECO:0000259" key="6">
    <source>
        <dbReference type="PROSITE" id="PS50119"/>
    </source>
</evidence>
<reference evidence="7 8" key="1">
    <citation type="submission" date="2015-07" db="EMBL/GenBank/DDBJ databases">
        <title>The genome of Dufourea novaeangliae.</title>
        <authorList>
            <person name="Pan H."/>
            <person name="Kapheim K."/>
        </authorList>
    </citation>
    <scope>NUCLEOTIDE SEQUENCE [LARGE SCALE GENOMIC DNA]</scope>
    <source>
        <strain evidence="7">0120121106</strain>
        <tissue evidence="7">Whole body</tissue>
    </source>
</reference>
<dbReference type="SMART" id="SM00184">
    <property type="entry name" value="RING"/>
    <property type="match status" value="1"/>
</dbReference>
<dbReference type="Gene3D" id="3.30.160.60">
    <property type="entry name" value="Classic Zinc Finger"/>
    <property type="match status" value="1"/>
</dbReference>
<dbReference type="InterPro" id="IPR017907">
    <property type="entry name" value="Znf_RING_CS"/>
</dbReference>
<gene>
    <name evidence="7" type="ORF">WN55_11188</name>
</gene>
<dbReference type="InterPro" id="IPR047153">
    <property type="entry name" value="TRIM45/56/19-like"/>
</dbReference>
<keyword evidence="3" id="KW-0862">Zinc</keyword>